<dbReference type="Gene3D" id="1.10.555.10">
    <property type="entry name" value="Rho GTPase activation protein"/>
    <property type="match status" value="1"/>
</dbReference>
<accession>A0A0N4UP19</accession>
<dbReference type="STRING" id="318479.A0A0N4UP19"/>
<proteinExistence type="predicted"/>
<dbReference type="SUPFAM" id="SSF48350">
    <property type="entry name" value="GTPase activation domain, GAP"/>
    <property type="match status" value="1"/>
</dbReference>
<feature type="domain" description="Rho-GAP" evidence="2">
    <location>
        <begin position="249"/>
        <end position="453"/>
    </location>
</feature>
<evidence type="ECO:0000313" key="5">
    <source>
        <dbReference type="Proteomes" id="UP000274756"/>
    </source>
</evidence>
<sequence>MQSLKRWKRSDAYEQCSTELNDRRNDLNESLDQGFDEQISLTAPDSSTWKSTDGIEVRIKETRINSLSEVERQALQTLSIQRLSQLIPNVQIGKSKDPFSTLRQKRQKFLKARGAAFNTNDNRRNFNSATEDERKIFGVSLSVTVESDRRLKAEERCRSLDDADARLFALSGRHRIKDKSKPAKSEPEILTAINEKATYFGSSTADLKCSLNDPSILCKNAELSIHQTTSQIHYAKKFQRSPNCAQTRDKIHNNFNIFNPQTKNVPRIVTVCTEFLRRHGLDVVGIFRIAGSARRCKHLRKILEGSSTPNLPLLEGSTPHDVATLLKEYFRDLPEPLLPNDYYQAFIAASKLDGSERIECIRLLIGLLPVTNIDTLYVLLQFLNDVSKYSEDHFDSRGNLIFRGNKMDTRNLATIFAPSILRPDHYKLHVSLADNNAQIAIVETMIDFFDSIFWVSRELRSQILSKLRETDPEKLDKLLYQLSTLNQSILKNHSPPNRTTSVRNLILFNESLRPSSAVDLFSIQRKVQPDDEALIRYQTWPILTNQAFKFPDKLVDSFQTHQERDIRLYKYYKKSVKLGSLQDKSPTNLETMEKNSADIVRNLPDAPSISSRNRTWGARNRLQSVVRVFSAVKLRSRKGED</sequence>
<evidence type="ECO:0000259" key="2">
    <source>
        <dbReference type="PROSITE" id="PS50238"/>
    </source>
</evidence>
<dbReference type="Pfam" id="PF00620">
    <property type="entry name" value="RhoGAP"/>
    <property type="match status" value="1"/>
</dbReference>
<evidence type="ECO:0000313" key="6">
    <source>
        <dbReference type="WBParaSite" id="DME_0000968601-mRNA-1"/>
    </source>
</evidence>
<dbReference type="AlphaFoldDB" id="A0A0N4UP19"/>
<dbReference type="EMBL" id="UYYG01000122">
    <property type="protein sequence ID" value="VDN53342.1"/>
    <property type="molecule type" value="Genomic_DNA"/>
</dbReference>
<protein>
    <submittedName>
        <fullName evidence="6">Rho-GAP domain-containing protein</fullName>
    </submittedName>
</protein>
<evidence type="ECO:0000313" key="3">
    <source>
        <dbReference type="EMBL" id="VDN53342.1"/>
    </source>
</evidence>
<dbReference type="WBParaSite" id="DME_0000968601-mRNA-1">
    <property type="protein sequence ID" value="DME_0000968601-mRNA-1"/>
    <property type="gene ID" value="DME_0000968601"/>
</dbReference>
<keyword evidence="5" id="KW-1185">Reference proteome</keyword>
<dbReference type="OrthoDB" id="10024839at2759"/>
<dbReference type="InterPro" id="IPR008936">
    <property type="entry name" value="Rho_GTPase_activation_prot"/>
</dbReference>
<dbReference type="PANTHER" id="PTHR12635">
    <property type="entry name" value="RHO-GTPASE-ACTIVATING PROTEIN 6 FAMILY MEMBER"/>
    <property type="match status" value="1"/>
</dbReference>
<dbReference type="Proteomes" id="UP000274756">
    <property type="component" value="Unassembled WGS sequence"/>
</dbReference>
<evidence type="ECO:0000256" key="1">
    <source>
        <dbReference type="ARBA" id="ARBA00022468"/>
    </source>
</evidence>
<keyword evidence="1" id="KW-0343">GTPase activation</keyword>
<reference evidence="3 5" key="2">
    <citation type="submission" date="2018-11" db="EMBL/GenBank/DDBJ databases">
        <authorList>
            <consortium name="Pathogen Informatics"/>
        </authorList>
    </citation>
    <scope>NUCLEOTIDE SEQUENCE [LARGE SCALE GENOMIC DNA]</scope>
</reference>
<organism evidence="4 6">
    <name type="scientific">Dracunculus medinensis</name>
    <name type="common">Guinea worm</name>
    <dbReference type="NCBI Taxonomy" id="318479"/>
    <lineage>
        <taxon>Eukaryota</taxon>
        <taxon>Metazoa</taxon>
        <taxon>Ecdysozoa</taxon>
        <taxon>Nematoda</taxon>
        <taxon>Chromadorea</taxon>
        <taxon>Rhabditida</taxon>
        <taxon>Spirurina</taxon>
        <taxon>Dracunculoidea</taxon>
        <taxon>Dracunculidae</taxon>
        <taxon>Dracunculus</taxon>
    </lineage>
</organism>
<reference evidence="6" key="1">
    <citation type="submission" date="2017-02" db="UniProtKB">
        <authorList>
            <consortium name="WormBaseParasite"/>
        </authorList>
    </citation>
    <scope>IDENTIFICATION</scope>
</reference>
<dbReference type="GO" id="GO:0005096">
    <property type="term" value="F:GTPase activator activity"/>
    <property type="evidence" value="ECO:0007669"/>
    <property type="project" value="UniProtKB-KW"/>
</dbReference>
<dbReference type="InterPro" id="IPR037863">
    <property type="entry name" value="RHOGAP6/36"/>
</dbReference>
<dbReference type="PROSITE" id="PS50238">
    <property type="entry name" value="RHOGAP"/>
    <property type="match status" value="1"/>
</dbReference>
<dbReference type="Proteomes" id="UP000038040">
    <property type="component" value="Unplaced"/>
</dbReference>
<gene>
    <name evidence="3" type="ORF">DME_LOCUS3315</name>
</gene>
<name>A0A0N4UP19_DRAME</name>
<dbReference type="PANTHER" id="PTHR12635:SF7">
    <property type="entry name" value="RHO GTPASE ACTIVATING PROTEIN 6-RELATED"/>
    <property type="match status" value="1"/>
</dbReference>
<dbReference type="SMART" id="SM00324">
    <property type="entry name" value="RhoGAP"/>
    <property type="match status" value="1"/>
</dbReference>
<dbReference type="GO" id="GO:0007165">
    <property type="term" value="P:signal transduction"/>
    <property type="evidence" value="ECO:0007669"/>
    <property type="project" value="InterPro"/>
</dbReference>
<dbReference type="InterPro" id="IPR000198">
    <property type="entry name" value="RhoGAP_dom"/>
</dbReference>
<evidence type="ECO:0000313" key="4">
    <source>
        <dbReference type="Proteomes" id="UP000038040"/>
    </source>
</evidence>